<proteinExistence type="predicted"/>
<dbReference type="SUPFAM" id="SSF52343">
    <property type="entry name" value="Ferredoxin reductase-like, C-terminal NADP-linked domain"/>
    <property type="match status" value="1"/>
</dbReference>
<dbReference type="PANTHER" id="PTHR43513:SF3">
    <property type="entry name" value="DIHYDROOROTATE DEHYDROGENASE B (NAD(+)), ELECTRON TRANSFER SUBUNIT-RELATED"/>
    <property type="match status" value="1"/>
</dbReference>
<dbReference type="InterPro" id="IPR039261">
    <property type="entry name" value="FNR_nucleotide-bd"/>
</dbReference>
<organism evidence="1 2">
    <name type="scientific">Brevinema andersonii</name>
    <dbReference type="NCBI Taxonomy" id="34097"/>
    <lineage>
        <taxon>Bacteria</taxon>
        <taxon>Pseudomonadati</taxon>
        <taxon>Spirochaetota</taxon>
        <taxon>Spirochaetia</taxon>
        <taxon>Brevinematales</taxon>
        <taxon>Brevinemataceae</taxon>
        <taxon>Brevinema</taxon>
    </lineage>
</organism>
<name>A0A1I1F5T6_BREAD</name>
<sequence>MIQIPDSGYILPSPFSAFEVDTEQNTLSFLIRIRGAGSRFLSQLKSGDQLKLSGSLGKGFQTNIHNKMIVCISGSEGIAPFWKVISLLHKENKIILLAGFREQYDAEILTYFRPCQNNVDIHYTINPQPVTDLLTGIIEPDFYIYVALFL</sequence>
<gene>
    <name evidence="1" type="ORF">SAMN02745150_01410</name>
</gene>
<dbReference type="InterPro" id="IPR050353">
    <property type="entry name" value="PyrK_electron_transfer"/>
</dbReference>
<dbReference type="OrthoDB" id="9789468at2"/>
<reference evidence="2" key="1">
    <citation type="submission" date="2016-10" db="EMBL/GenBank/DDBJ databases">
        <authorList>
            <person name="Varghese N."/>
            <person name="Submissions S."/>
        </authorList>
    </citation>
    <scope>NUCLEOTIDE SEQUENCE [LARGE SCALE GENOMIC DNA]</scope>
    <source>
        <strain evidence="2">ATCC 43811</strain>
    </source>
</reference>
<evidence type="ECO:0000313" key="2">
    <source>
        <dbReference type="Proteomes" id="UP000240042"/>
    </source>
</evidence>
<dbReference type="PANTHER" id="PTHR43513">
    <property type="entry name" value="DIHYDROOROTATE DEHYDROGENASE B (NAD(+)), ELECTRON TRANSFER SUBUNIT"/>
    <property type="match status" value="1"/>
</dbReference>
<dbReference type="Gene3D" id="2.40.30.10">
    <property type="entry name" value="Translation factors"/>
    <property type="match status" value="1"/>
</dbReference>
<dbReference type="Proteomes" id="UP000240042">
    <property type="component" value="Unassembled WGS sequence"/>
</dbReference>
<dbReference type="AlphaFoldDB" id="A0A1I1F5T6"/>
<dbReference type="STRING" id="34097.SAMN02745150_01410"/>
<dbReference type="SUPFAM" id="SSF63380">
    <property type="entry name" value="Riboflavin synthase domain-like"/>
    <property type="match status" value="1"/>
</dbReference>
<evidence type="ECO:0000313" key="1">
    <source>
        <dbReference type="EMBL" id="SFB94694.1"/>
    </source>
</evidence>
<keyword evidence="2" id="KW-1185">Reference proteome</keyword>
<dbReference type="RefSeq" id="WP_092320066.1">
    <property type="nucleotide sequence ID" value="NZ_FOKY01000026.1"/>
</dbReference>
<dbReference type="InterPro" id="IPR017938">
    <property type="entry name" value="Riboflavin_synthase-like_b-brl"/>
</dbReference>
<accession>A0A1I1F5T6</accession>
<protein>
    <submittedName>
        <fullName evidence="1">Oxidoreductase FAD-binding domain</fullName>
    </submittedName>
</protein>
<dbReference type="EMBL" id="FOKY01000026">
    <property type="protein sequence ID" value="SFB94694.1"/>
    <property type="molecule type" value="Genomic_DNA"/>
</dbReference>